<sequence>MTLRASTGSDVSLSSAAADAAAALQAVAAGKPVQAVNDVWVPTFEMRRDSAEALRMVQESCNW</sequence>
<protein>
    <submittedName>
        <fullName evidence="1 2">Uncharacterized protein</fullName>
    </submittedName>
</protein>
<dbReference type="HOGENOM" id="CLU_2890522_0_0_1"/>
<dbReference type="Proteomes" id="UP000011087">
    <property type="component" value="Unassembled WGS sequence"/>
</dbReference>
<dbReference type="RefSeq" id="XP_005823437.1">
    <property type="nucleotide sequence ID" value="XM_005823380.1"/>
</dbReference>
<dbReference type="GeneID" id="17293226"/>
<gene>
    <name evidence="1" type="ORF">GUITHDRAFT_155228</name>
</gene>
<evidence type="ECO:0000313" key="1">
    <source>
        <dbReference type="EMBL" id="EKX36457.1"/>
    </source>
</evidence>
<dbReference type="PaxDb" id="55529-EKX36457"/>
<reference evidence="1 3" key="1">
    <citation type="journal article" date="2012" name="Nature">
        <title>Algal genomes reveal evolutionary mosaicism and the fate of nucleomorphs.</title>
        <authorList>
            <consortium name="DOE Joint Genome Institute"/>
            <person name="Curtis B.A."/>
            <person name="Tanifuji G."/>
            <person name="Burki F."/>
            <person name="Gruber A."/>
            <person name="Irimia M."/>
            <person name="Maruyama S."/>
            <person name="Arias M.C."/>
            <person name="Ball S.G."/>
            <person name="Gile G.H."/>
            <person name="Hirakawa Y."/>
            <person name="Hopkins J.F."/>
            <person name="Kuo A."/>
            <person name="Rensing S.A."/>
            <person name="Schmutz J."/>
            <person name="Symeonidi A."/>
            <person name="Elias M."/>
            <person name="Eveleigh R.J."/>
            <person name="Herman E.K."/>
            <person name="Klute M.J."/>
            <person name="Nakayama T."/>
            <person name="Obornik M."/>
            <person name="Reyes-Prieto A."/>
            <person name="Armbrust E.V."/>
            <person name="Aves S.J."/>
            <person name="Beiko R.G."/>
            <person name="Coutinho P."/>
            <person name="Dacks J.B."/>
            <person name="Durnford D.G."/>
            <person name="Fast N.M."/>
            <person name="Green B.R."/>
            <person name="Grisdale C.J."/>
            <person name="Hempel F."/>
            <person name="Henrissat B."/>
            <person name="Hoppner M.P."/>
            <person name="Ishida K."/>
            <person name="Kim E."/>
            <person name="Koreny L."/>
            <person name="Kroth P.G."/>
            <person name="Liu Y."/>
            <person name="Malik S.B."/>
            <person name="Maier U.G."/>
            <person name="McRose D."/>
            <person name="Mock T."/>
            <person name="Neilson J.A."/>
            <person name="Onodera N.T."/>
            <person name="Poole A.M."/>
            <person name="Pritham E.J."/>
            <person name="Richards T.A."/>
            <person name="Rocap G."/>
            <person name="Roy S.W."/>
            <person name="Sarai C."/>
            <person name="Schaack S."/>
            <person name="Shirato S."/>
            <person name="Slamovits C.H."/>
            <person name="Spencer D.F."/>
            <person name="Suzuki S."/>
            <person name="Worden A.Z."/>
            <person name="Zauner S."/>
            <person name="Barry K."/>
            <person name="Bell C."/>
            <person name="Bharti A.K."/>
            <person name="Crow J.A."/>
            <person name="Grimwood J."/>
            <person name="Kramer R."/>
            <person name="Lindquist E."/>
            <person name="Lucas S."/>
            <person name="Salamov A."/>
            <person name="McFadden G.I."/>
            <person name="Lane C.E."/>
            <person name="Keeling P.J."/>
            <person name="Gray M.W."/>
            <person name="Grigoriev I.V."/>
            <person name="Archibald J.M."/>
        </authorList>
    </citation>
    <scope>NUCLEOTIDE SEQUENCE</scope>
    <source>
        <strain evidence="1 3">CCMP2712</strain>
    </source>
</reference>
<dbReference type="AlphaFoldDB" id="L1IK21"/>
<evidence type="ECO:0000313" key="2">
    <source>
        <dbReference type="EnsemblProtists" id="EKX36457"/>
    </source>
</evidence>
<dbReference type="KEGG" id="gtt:GUITHDRAFT_155228"/>
<accession>L1IK21</accession>
<reference evidence="2" key="3">
    <citation type="submission" date="2016-03" db="UniProtKB">
        <authorList>
            <consortium name="EnsemblProtists"/>
        </authorList>
    </citation>
    <scope>IDENTIFICATION</scope>
</reference>
<proteinExistence type="predicted"/>
<keyword evidence="3" id="KW-1185">Reference proteome</keyword>
<dbReference type="EMBL" id="JH993073">
    <property type="protein sequence ID" value="EKX36457.1"/>
    <property type="molecule type" value="Genomic_DNA"/>
</dbReference>
<evidence type="ECO:0000313" key="3">
    <source>
        <dbReference type="Proteomes" id="UP000011087"/>
    </source>
</evidence>
<reference evidence="3" key="2">
    <citation type="submission" date="2012-11" db="EMBL/GenBank/DDBJ databases">
        <authorList>
            <person name="Kuo A."/>
            <person name="Curtis B.A."/>
            <person name="Tanifuji G."/>
            <person name="Burki F."/>
            <person name="Gruber A."/>
            <person name="Irimia M."/>
            <person name="Maruyama S."/>
            <person name="Arias M.C."/>
            <person name="Ball S.G."/>
            <person name="Gile G.H."/>
            <person name="Hirakawa Y."/>
            <person name="Hopkins J.F."/>
            <person name="Rensing S.A."/>
            <person name="Schmutz J."/>
            <person name="Symeonidi A."/>
            <person name="Elias M."/>
            <person name="Eveleigh R.J."/>
            <person name="Herman E.K."/>
            <person name="Klute M.J."/>
            <person name="Nakayama T."/>
            <person name="Obornik M."/>
            <person name="Reyes-Prieto A."/>
            <person name="Armbrust E.V."/>
            <person name="Aves S.J."/>
            <person name="Beiko R.G."/>
            <person name="Coutinho P."/>
            <person name="Dacks J.B."/>
            <person name="Durnford D.G."/>
            <person name="Fast N.M."/>
            <person name="Green B.R."/>
            <person name="Grisdale C."/>
            <person name="Hempe F."/>
            <person name="Henrissat B."/>
            <person name="Hoppner M.P."/>
            <person name="Ishida K.-I."/>
            <person name="Kim E."/>
            <person name="Koreny L."/>
            <person name="Kroth P.G."/>
            <person name="Liu Y."/>
            <person name="Malik S.-B."/>
            <person name="Maier U.G."/>
            <person name="McRose D."/>
            <person name="Mock T."/>
            <person name="Neilson J.A."/>
            <person name="Onodera N.T."/>
            <person name="Poole A.M."/>
            <person name="Pritham E.J."/>
            <person name="Richards T.A."/>
            <person name="Rocap G."/>
            <person name="Roy S.W."/>
            <person name="Sarai C."/>
            <person name="Schaack S."/>
            <person name="Shirato S."/>
            <person name="Slamovits C.H."/>
            <person name="Spencer D.F."/>
            <person name="Suzuki S."/>
            <person name="Worden A.Z."/>
            <person name="Zauner S."/>
            <person name="Barry K."/>
            <person name="Bell C."/>
            <person name="Bharti A.K."/>
            <person name="Crow J.A."/>
            <person name="Grimwood J."/>
            <person name="Kramer R."/>
            <person name="Lindquist E."/>
            <person name="Lucas S."/>
            <person name="Salamov A."/>
            <person name="McFadden G.I."/>
            <person name="Lane C.E."/>
            <person name="Keeling P.J."/>
            <person name="Gray M.W."/>
            <person name="Grigoriev I.V."/>
            <person name="Archibald J.M."/>
        </authorList>
    </citation>
    <scope>NUCLEOTIDE SEQUENCE</scope>
    <source>
        <strain evidence="3">CCMP2712</strain>
    </source>
</reference>
<organism evidence="1">
    <name type="scientific">Guillardia theta (strain CCMP2712)</name>
    <name type="common">Cryptophyte</name>
    <dbReference type="NCBI Taxonomy" id="905079"/>
    <lineage>
        <taxon>Eukaryota</taxon>
        <taxon>Cryptophyceae</taxon>
        <taxon>Pyrenomonadales</taxon>
        <taxon>Geminigeraceae</taxon>
        <taxon>Guillardia</taxon>
    </lineage>
</organism>
<dbReference type="EnsemblProtists" id="EKX36457">
    <property type="protein sequence ID" value="EKX36457"/>
    <property type="gene ID" value="GUITHDRAFT_155228"/>
</dbReference>
<name>L1IK21_GUITC</name>